<evidence type="ECO:0000313" key="4">
    <source>
        <dbReference type="Proteomes" id="UP000244755"/>
    </source>
</evidence>
<gene>
    <name evidence="3" type="ORF">DA075_04545</name>
</gene>
<organism evidence="3 4">
    <name type="scientific">Methylobacterium currus</name>
    <dbReference type="NCBI Taxonomy" id="2051553"/>
    <lineage>
        <taxon>Bacteria</taxon>
        <taxon>Pseudomonadati</taxon>
        <taxon>Pseudomonadota</taxon>
        <taxon>Alphaproteobacteria</taxon>
        <taxon>Hyphomicrobiales</taxon>
        <taxon>Methylobacteriaceae</taxon>
        <taxon>Methylobacterium</taxon>
    </lineage>
</organism>
<dbReference type="EMBL" id="CP028843">
    <property type="protein sequence ID" value="AWB20293.1"/>
    <property type="molecule type" value="Genomic_DNA"/>
</dbReference>
<evidence type="ECO:0000256" key="1">
    <source>
        <dbReference type="SAM" id="MobiDB-lite"/>
    </source>
</evidence>
<dbReference type="Proteomes" id="UP000244755">
    <property type="component" value="Chromosome 1"/>
</dbReference>
<dbReference type="AlphaFoldDB" id="A0A2R4WFG6"/>
<keyword evidence="2" id="KW-0812">Transmembrane</keyword>
<dbReference type="KEGG" id="mee:DA075_04545"/>
<proteinExistence type="predicted"/>
<protein>
    <submittedName>
        <fullName evidence="3">Uncharacterized protein</fullName>
    </submittedName>
</protein>
<feature type="region of interest" description="Disordered" evidence="1">
    <location>
        <begin position="1"/>
        <end position="31"/>
    </location>
</feature>
<keyword evidence="2" id="KW-0472">Membrane</keyword>
<name>A0A2R4WFG6_9HYPH</name>
<accession>A0A2R4WFG6</accession>
<evidence type="ECO:0000256" key="2">
    <source>
        <dbReference type="SAM" id="Phobius"/>
    </source>
</evidence>
<sequence>MLEPVADRTEQRAARQNGLRPDPDGDRAWSSGWRPITIYVAIGAIVMLDLFSLFVELLHS</sequence>
<feature type="transmembrane region" description="Helical" evidence="2">
    <location>
        <begin position="36"/>
        <end position="58"/>
    </location>
</feature>
<keyword evidence="4" id="KW-1185">Reference proteome</keyword>
<reference evidence="3 4" key="1">
    <citation type="submission" date="2018-04" db="EMBL/GenBank/DDBJ databases">
        <title>Methylobacterium sp. PR1016A genome.</title>
        <authorList>
            <person name="Park W."/>
        </authorList>
    </citation>
    <scope>NUCLEOTIDE SEQUENCE [LARGE SCALE GENOMIC DNA]</scope>
    <source>
        <strain evidence="3 4">PR1016A</strain>
    </source>
</reference>
<feature type="compositionally biased region" description="Basic and acidic residues" evidence="1">
    <location>
        <begin position="1"/>
        <end position="13"/>
    </location>
</feature>
<evidence type="ECO:0000313" key="3">
    <source>
        <dbReference type="EMBL" id="AWB20293.1"/>
    </source>
</evidence>
<keyword evidence="2" id="KW-1133">Transmembrane helix</keyword>